<feature type="region of interest" description="Disordered" evidence="1">
    <location>
        <begin position="1"/>
        <end position="22"/>
    </location>
</feature>
<evidence type="ECO:0000256" key="1">
    <source>
        <dbReference type="SAM" id="MobiDB-lite"/>
    </source>
</evidence>
<dbReference type="EMBL" id="JARKIE010000178">
    <property type="protein sequence ID" value="KAJ7670946.1"/>
    <property type="molecule type" value="Genomic_DNA"/>
</dbReference>
<evidence type="ECO:0000313" key="2">
    <source>
        <dbReference type="EMBL" id="KAJ7670946.1"/>
    </source>
</evidence>
<evidence type="ECO:0000313" key="3">
    <source>
        <dbReference type="Proteomes" id="UP001221757"/>
    </source>
</evidence>
<keyword evidence="3" id="KW-1185">Reference proteome</keyword>
<comment type="caution">
    <text evidence="2">The sequence shown here is derived from an EMBL/GenBank/DDBJ whole genome shotgun (WGS) entry which is preliminary data.</text>
</comment>
<feature type="region of interest" description="Disordered" evidence="1">
    <location>
        <begin position="227"/>
        <end position="249"/>
    </location>
</feature>
<reference evidence="2" key="1">
    <citation type="submission" date="2023-03" db="EMBL/GenBank/DDBJ databases">
        <title>Massive genome expansion in bonnet fungi (Mycena s.s.) driven by repeated elements and novel gene families across ecological guilds.</title>
        <authorList>
            <consortium name="Lawrence Berkeley National Laboratory"/>
            <person name="Harder C.B."/>
            <person name="Miyauchi S."/>
            <person name="Viragh M."/>
            <person name="Kuo A."/>
            <person name="Thoen E."/>
            <person name="Andreopoulos B."/>
            <person name="Lu D."/>
            <person name="Skrede I."/>
            <person name="Drula E."/>
            <person name="Henrissat B."/>
            <person name="Morin E."/>
            <person name="Kohler A."/>
            <person name="Barry K."/>
            <person name="LaButti K."/>
            <person name="Morin E."/>
            <person name="Salamov A."/>
            <person name="Lipzen A."/>
            <person name="Mereny Z."/>
            <person name="Hegedus B."/>
            <person name="Baldrian P."/>
            <person name="Stursova M."/>
            <person name="Weitz H."/>
            <person name="Taylor A."/>
            <person name="Grigoriev I.V."/>
            <person name="Nagy L.G."/>
            <person name="Martin F."/>
            <person name="Kauserud H."/>
        </authorList>
    </citation>
    <scope>NUCLEOTIDE SEQUENCE</scope>
    <source>
        <strain evidence="2">CBHHK067</strain>
    </source>
</reference>
<accession>A0AAD7CZ15</accession>
<protein>
    <submittedName>
        <fullName evidence="2">Uncharacterized protein</fullName>
    </submittedName>
</protein>
<name>A0AAD7CZ15_MYCRO</name>
<sequence length="403" mass="44280">MLQADGASKGACVTPDPPPRDSSEFSCVRGFRLLCAYMRAPSETRAHRRRRARIRDEEVLPLVRIHNFAQVTPWHSLGLLSSSAGAPHPYSLHSKGRRRAGSLRLACAQVERARCVLSREGAQLGDGLGAERIRCSRGEQRAPSRRYNARSRASSLLAAPDSNTPHLCPLLHAKPRVQLGAISPSPRRWAPASARTAVCVAPGPMDPDKYRPRRRCSGVQYIGHRVRPRPHNSMYAPLAPETSDQRRLGNPSRMRQLSYTRVRLAAGVIKKATKPALRDTCECASCPRTWPPEVSAINATDASKRKRTNARSACRAQGPPHLREWSCGRGLRLVCTRSRTLLHLSPAAAARYSAPVRMPVHAARCNADARMDLGTPCWNMKPQSITNGTRAECSSIFSPGPAD</sequence>
<organism evidence="2 3">
    <name type="scientific">Mycena rosella</name>
    <name type="common">Pink bonnet</name>
    <name type="synonym">Agaricus rosellus</name>
    <dbReference type="NCBI Taxonomy" id="1033263"/>
    <lineage>
        <taxon>Eukaryota</taxon>
        <taxon>Fungi</taxon>
        <taxon>Dikarya</taxon>
        <taxon>Basidiomycota</taxon>
        <taxon>Agaricomycotina</taxon>
        <taxon>Agaricomycetes</taxon>
        <taxon>Agaricomycetidae</taxon>
        <taxon>Agaricales</taxon>
        <taxon>Marasmiineae</taxon>
        <taxon>Mycenaceae</taxon>
        <taxon>Mycena</taxon>
    </lineage>
</organism>
<dbReference type="Proteomes" id="UP001221757">
    <property type="component" value="Unassembled WGS sequence"/>
</dbReference>
<proteinExistence type="predicted"/>
<gene>
    <name evidence="2" type="ORF">B0H17DRAFT_1335529</name>
</gene>
<dbReference type="AlphaFoldDB" id="A0AAD7CZ15"/>